<evidence type="ECO:0000313" key="6">
    <source>
        <dbReference type="EMBL" id="KAG1904103.1"/>
    </source>
</evidence>
<dbReference type="GO" id="GO:0005739">
    <property type="term" value="C:mitochondrion"/>
    <property type="evidence" value="ECO:0007669"/>
    <property type="project" value="UniProtKB-SubCell"/>
</dbReference>
<comment type="caution">
    <text evidence="6">The sequence shown here is derived from an EMBL/GenBank/DDBJ whole genome shotgun (WGS) entry which is preliminary data.</text>
</comment>
<evidence type="ECO:0000313" key="7">
    <source>
        <dbReference type="Proteomes" id="UP001195769"/>
    </source>
</evidence>
<dbReference type="InterPro" id="IPR007648">
    <property type="entry name" value="ATPase_inhibitor_mt"/>
</dbReference>
<sequence>MAYILSAVEYVQCRLHLGYSSANDSYIMTFTVIARRVPLTRLVLSRGYTSSVREGSVAQSKGFSKKEKAHEDEYARRHEAELLRKLKAEIEAKKEELARLQEKHDEVNSKQ</sequence>
<evidence type="ECO:0000256" key="1">
    <source>
        <dbReference type="ARBA" id="ARBA00004173"/>
    </source>
</evidence>
<reference evidence="6" key="1">
    <citation type="journal article" date="2020" name="New Phytol.">
        <title>Comparative genomics reveals dynamic genome evolution in host specialist ectomycorrhizal fungi.</title>
        <authorList>
            <person name="Lofgren L.A."/>
            <person name="Nguyen N.H."/>
            <person name="Vilgalys R."/>
            <person name="Ruytinx J."/>
            <person name="Liao H.L."/>
            <person name="Branco S."/>
            <person name="Kuo A."/>
            <person name="LaButti K."/>
            <person name="Lipzen A."/>
            <person name="Andreopoulos W."/>
            <person name="Pangilinan J."/>
            <person name="Riley R."/>
            <person name="Hundley H."/>
            <person name="Na H."/>
            <person name="Barry K."/>
            <person name="Grigoriev I.V."/>
            <person name="Stajich J.E."/>
            <person name="Kennedy P.G."/>
        </authorList>
    </citation>
    <scope>NUCLEOTIDE SEQUENCE</scope>
    <source>
        <strain evidence="6">FC203</strain>
    </source>
</reference>
<protein>
    <recommendedName>
        <fullName evidence="4">ATPase inhibitor, mitochondrial</fullName>
    </recommendedName>
</protein>
<evidence type="ECO:0000256" key="4">
    <source>
        <dbReference type="RuleBase" id="RU368087"/>
    </source>
</evidence>
<dbReference type="AlphaFoldDB" id="A0AAD4ED74"/>
<organism evidence="6 7">
    <name type="scientific">Suillus fuscotomentosus</name>
    <dbReference type="NCBI Taxonomy" id="1912939"/>
    <lineage>
        <taxon>Eukaryota</taxon>
        <taxon>Fungi</taxon>
        <taxon>Dikarya</taxon>
        <taxon>Basidiomycota</taxon>
        <taxon>Agaricomycotina</taxon>
        <taxon>Agaricomycetes</taxon>
        <taxon>Agaricomycetidae</taxon>
        <taxon>Boletales</taxon>
        <taxon>Suillineae</taxon>
        <taxon>Suillaceae</taxon>
        <taxon>Suillus</taxon>
    </lineage>
</organism>
<comment type="function">
    <text evidence="4">Inhibits the enzyme activity of ATPase.</text>
</comment>
<name>A0AAD4ED74_9AGAM</name>
<evidence type="ECO:0000256" key="2">
    <source>
        <dbReference type="ARBA" id="ARBA00010901"/>
    </source>
</evidence>
<dbReference type="EMBL" id="JABBWK010000011">
    <property type="protein sequence ID" value="KAG1904103.1"/>
    <property type="molecule type" value="Genomic_DNA"/>
</dbReference>
<evidence type="ECO:0000256" key="3">
    <source>
        <dbReference type="ARBA" id="ARBA00023128"/>
    </source>
</evidence>
<comment type="subcellular location">
    <subcellularLocation>
        <location evidence="1">Mitochondrion</location>
    </subcellularLocation>
</comment>
<dbReference type="Proteomes" id="UP001195769">
    <property type="component" value="Unassembled WGS sequence"/>
</dbReference>
<evidence type="ECO:0000256" key="5">
    <source>
        <dbReference type="SAM" id="Coils"/>
    </source>
</evidence>
<comment type="similarity">
    <text evidence="2 4">Belongs to the ATPase inhibitor family.</text>
</comment>
<keyword evidence="3" id="KW-0496">Mitochondrion</keyword>
<keyword evidence="5" id="KW-0175">Coiled coil</keyword>
<dbReference type="RefSeq" id="XP_041229678.1">
    <property type="nucleotide sequence ID" value="XM_041360953.1"/>
</dbReference>
<keyword evidence="7" id="KW-1185">Reference proteome</keyword>
<dbReference type="GeneID" id="64655251"/>
<feature type="coiled-coil region" evidence="5">
    <location>
        <begin position="76"/>
        <end position="110"/>
    </location>
</feature>
<dbReference type="Gene3D" id="1.20.5.500">
    <property type="entry name" value="Single helix bin"/>
    <property type="match status" value="1"/>
</dbReference>
<accession>A0AAD4ED74</accession>
<dbReference type="GO" id="GO:0042030">
    <property type="term" value="F:ATPase inhibitor activity"/>
    <property type="evidence" value="ECO:0007669"/>
    <property type="project" value="InterPro"/>
</dbReference>
<dbReference type="Pfam" id="PF04568">
    <property type="entry name" value="IATP"/>
    <property type="match status" value="1"/>
</dbReference>
<gene>
    <name evidence="6" type="ORF">F5891DRAFT_1016596</name>
</gene>
<proteinExistence type="inferred from homology"/>